<evidence type="ECO:0000313" key="3">
    <source>
        <dbReference type="Proteomes" id="UP000217676"/>
    </source>
</evidence>
<reference evidence="2 3" key="1">
    <citation type="journal article" date="2016" name="Genome Announc.">
        <title>Complete Genome Sequence of Thiostrepton-Producing Streptomyces laurentii ATCC 31255.</title>
        <authorList>
            <person name="Doi K."/>
            <person name="Fujino Y."/>
            <person name="Nagayoshi Y."/>
            <person name="Ohshima T."/>
            <person name="Ogata S."/>
        </authorList>
    </citation>
    <scope>NUCLEOTIDE SEQUENCE [LARGE SCALE GENOMIC DNA]</scope>
    <source>
        <strain evidence="2 3">ATCC 31255</strain>
    </source>
</reference>
<dbReference type="Gene3D" id="3.40.50.1820">
    <property type="entry name" value="alpha/beta hydrolase"/>
    <property type="match status" value="1"/>
</dbReference>
<dbReference type="EMBL" id="AP017424">
    <property type="protein sequence ID" value="BAU84799.1"/>
    <property type="molecule type" value="Genomic_DNA"/>
</dbReference>
<organism evidence="2 3">
    <name type="scientific">Streptomyces laurentii</name>
    <dbReference type="NCBI Taxonomy" id="39478"/>
    <lineage>
        <taxon>Bacteria</taxon>
        <taxon>Bacillati</taxon>
        <taxon>Actinomycetota</taxon>
        <taxon>Actinomycetes</taxon>
        <taxon>Kitasatosporales</taxon>
        <taxon>Streptomycetaceae</taxon>
        <taxon>Streptomyces</taxon>
    </lineage>
</organism>
<dbReference type="InterPro" id="IPR000639">
    <property type="entry name" value="Epox_hydrolase-like"/>
</dbReference>
<dbReference type="GO" id="GO:0016787">
    <property type="term" value="F:hydrolase activity"/>
    <property type="evidence" value="ECO:0007669"/>
    <property type="project" value="UniProtKB-KW"/>
</dbReference>
<dbReference type="AlphaFoldDB" id="A0A160P0E6"/>
<dbReference type="Pfam" id="PF12697">
    <property type="entry name" value="Abhydrolase_6"/>
    <property type="match status" value="1"/>
</dbReference>
<feature type="domain" description="AB hydrolase-1" evidence="1">
    <location>
        <begin position="51"/>
        <end position="281"/>
    </location>
</feature>
<dbReference type="PANTHER" id="PTHR43194:SF2">
    <property type="entry name" value="PEROXISOMAL MEMBRANE PROTEIN LPX1"/>
    <property type="match status" value="1"/>
</dbReference>
<dbReference type="PANTHER" id="PTHR43194">
    <property type="entry name" value="HYDROLASE ALPHA/BETA FOLD FAMILY"/>
    <property type="match status" value="1"/>
</dbReference>
<keyword evidence="2" id="KW-0378">Hydrolase</keyword>
<dbReference type="SUPFAM" id="SSF53474">
    <property type="entry name" value="alpha/beta-Hydrolases"/>
    <property type="match status" value="1"/>
</dbReference>
<gene>
    <name evidence="2" type="ORF">SLA_3898</name>
</gene>
<evidence type="ECO:0000313" key="2">
    <source>
        <dbReference type="EMBL" id="BAU84799.1"/>
    </source>
</evidence>
<dbReference type="InterPro" id="IPR000073">
    <property type="entry name" value="AB_hydrolase_1"/>
</dbReference>
<evidence type="ECO:0000259" key="1">
    <source>
        <dbReference type="Pfam" id="PF12697"/>
    </source>
</evidence>
<name>A0A160P0E6_STRLU</name>
<protein>
    <submittedName>
        <fullName evidence="2">Hydrolase</fullName>
    </submittedName>
</protein>
<dbReference type="InterPro" id="IPR050228">
    <property type="entry name" value="Carboxylesterase_BioH"/>
</dbReference>
<proteinExistence type="predicted"/>
<sequence length="299" mass="32420">MTLNTPEDPQSLKARREWTTRTLIRDGVRLSLRDWCPEGTEGTEATTRPPLLLLHGLAGHAGEWDVIARRLRADGHRVVALDQRGHGASERRPRDVSREAHVADALFVIEELRLERPVLIGQSYGAHAALLTAAAHSALLSAAVLVEAGPARTTPGTVAEVGSWLRAWPVPFPTREAAVAHLGGGPVGEGWADGLEVRDDGLWPRFVPEVMTAALAENTGRDRWEEWDAIAVPVLAVLGRHGIIPAEEYERMAGRQPARLYGSGVPGTGHDLHLERPEVLHAVIADFLSGLPSRPPSAR</sequence>
<dbReference type="KEGG" id="slau:SLA_3898"/>
<dbReference type="PRINTS" id="PR00412">
    <property type="entry name" value="EPOXHYDRLASE"/>
</dbReference>
<accession>A0A160P0E6</accession>
<keyword evidence="3" id="KW-1185">Reference proteome</keyword>
<dbReference type="InterPro" id="IPR029058">
    <property type="entry name" value="AB_hydrolase_fold"/>
</dbReference>
<dbReference type="Proteomes" id="UP000217676">
    <property type="component" value="Chromosome"/>
</dbReference>